<keyword evidence="3" id="KW-1185">Reference proteome</keyword>
<reference evidence="2 3" key="1">
    <citation type="submission" date="2019-09" db="EMBL/GenBank/DDBJ databases">
        <authorList>
            <person name="Li Y."/>
        </authorList>
    </citation>
    <scope>NUCLEOTIDE SEQUENCE [LARGE SCALE GENOMIC DNA]</scope>
    <source>
        <strain evidence="2 3">L3-3HA</strain>
    </source>
</reference>
<name>A0A5J5G641_9GAMM</name>
<evidence type="ECO:0000313" key="2">
    <source>
        <dbReference type="EMBL" id="KAA9001946.1"/>
    </source>
</evidence>
<accession>A0A5J5G641</accession>
<comment type="caution">
    <text evidence="2">The sequence shown here is derived from an EMBL/GenBank/DDBJ whole genome shotgun (WGS) entry which is preliminary data.</text>
</comment>
<evidence type="ECO:0000313" key="3">
    <source>
        <dbReference type="Proteomes" id="UP000335415"/>
    </source>
</evidence>
<gene>
    <name evidence="2" type="ORF">FJU30_06610</name>
</gene>
<organism evidence="2 3">
    <name type="scientific">Affinibrenneria salicis</name>
    <dbReference type="NCBI Taxonomy" id="2590031"/>
    <lineage>
        <taxon>Bacteria</taxon>
        <taxon>Pseudomonadati</taxon>
        <taxon>Pseudomonadota</taxon>
        <taxon>Gammaproteobacteria</taxon>
        <taxon>Enterobacterales</taxon>
        <taxon>Pectobacteriaceae</taxon>
        <taxon>Affinibrenneria</taxon>
    </lineage>
</organism>
<feature type="chain" id="PRO_5023866491" description="Lipoprotein" evidence="1">
    <location>
        <begin position="23"/>
        <end position="128"/>
    </location>
</feature>
<feature type="signal peptide" evidence="1">
    <location>
        <begin position="1"/>
        <end position="22"/>
    </location>
</feature>
<keyword evidence="1" id="KW-0732">Signal</keyword>
<dbReference type="AlphaFoldDB" id="A0A5J5G641"/>
<proteinExistence type="predicted"/>
<dbReference type="RefSeq" id="WP_150434183.1">
    <property type="nucleotide sequence ID" value="NZ_VYKJ01000002.1"/>
</dbReference>
<protein>
    <recommendedName>
        <fullName evidence="4">Lipoprotein</fullName>
    </recommendedName>
</protein>
<evidence type="ECO:0008006" key="4">
    <source>
        <dbReference type="Google" id="ProtNLM"/>
    </source>
</evidence>
<sequence length="128" mass="14374">MKKHHLLATLFCVFTLAGCARTAPVLNVSTPITAQYSSEQVKKAILQAGLEREWIMTPAAPGVINGHIDQRGHVADIRINYSSTSYSISYVNSQNLLAEQGKIHRNYNRWVNNLNREIQLKLASQQIK</sequence>
<dbReference type="EMBL" id="VYKJ01000002">
    <property type="protein sequence ID" value="KAA9001946.1"/>
    <property type="molecule type" value="Genomic_DNA"/>
</dbReference>
<evidence type="ECO:0000256" key="1">
    <source>
        <dbReference type="SAM" id="SignalP"/>
    </source>
</evidence>
<dbReference type="Proteomes" id="UP000335415">
    <property type="component" value="Unassembled WGS sequence"/>
</dbReference>
<dbReference type="OrthoDB" id="9815328at2"/>
<dbReference type="PROSITE" id="PS51257">
    <property type="entry name" value="PROKAR_LIPOPROTEIN"/>
    <property type="match status" value="1"/>
</dbReference>